<evidence type="ECO:0000313" key="1">
    <source>
        <dbReference type="EMBL" id="MFC0266882.1"/>
    </source>
</evidence>
<reference evidence="1 2" key="1">
    <citation type="submission" date="2024-09" db="EMBL/GenBank/DDBJ databases">
        <authorList>
            <person name="Sun Q."/>
            <person name="Mori K."/>
        </authorList>
    </citation>
    <scope>NUCLEOTIDE SEQUENCE [LARGE SCALE GENOMIC DNA]</scope>
    <source>
        <strain evidence="1 2">CCM 7415</strain>
    </source>
</reference>
<comment type="caution">
    <text evidence="1">The sequence shown here is derived from an EMBL/GenBank/DDBJ whole genome shotgun (WGS) entry which is preliminary data.</text>
</comment>
<dbReference type="InterPro" id="IPR010430">
    <property type="entry name" value="DUF1028"/>
</dbReference>
<proteinExistence type="predicted"/>
<name>A0ABV6FZP9_9GAMM</name>
<organism evidence="1 2">
    <name type="scientific">Kushneria aurantia</name>
    <dbReference type="NCBI Taxonomy" id="504092"/>
    <lineage>
        <taxon>Bacteria</taxon>
        <taxon>Pseudomonadati</taxon>
        <taxon>Pseudomonadota</taxon>
        <taxon>Gammaproteobacteria</taxon>
        <taxon>Oceanospirillales</taxon>
        <taxon>Halomonadaceae</taxon>
        <taxon>Kushneria</taxon>
    </lineage>
</organism>
<sequence>MTFSIAARCAQTGETGCAVSSSSICVAARCAFAGPGGAVLSQNVTNPALGVKGLALMAQGLTPQEALERLLTEEKAPDYRQLLLIDGEGRHAIFDGDQALGVVGRATGLDCVAAGNLLADPGVPQAMVTVFERSEGPLAQRLIAALQAGLAAGGEAGPVYSAGLQVARPGVSWPVVDLRVDWHDTPIDELAALWERYRPQLEDYVTRADDPEVAPGYGVPGDSR</sequence>
<dbReference type="Proteomes" id="UP001589814">
    <property type="component" value="Unassembled WGS sequence"/>
</dbReference>
<gene>
    <name evidence="1" type="ORF">ACFFHW_02530</name>
</gene>
<keyword evidence="2" id="KW-1185">Reference proteome</keyword>
<dbReference type="Pfam" id="PF06267">
    <property type="entry name" value="DUF1028"/>
    <property type="match status" value="1"/>
</dbReference>
<accession>A0ABV6FZP9</accession>
<dbReference type="EMBL" id="JBHLVX010000010">
    <property type="protein sequence ID" value="MFC0266882.1"/>
    <property type="molecule type" value="Genomic_DNA"/>
</dbReference>
<dbReference type="Gene3D" id="3.60.20.10">
    <property type="entry name" value="Glutamine Phosphoribosylpyrophosphate, subunit 1, domain 1"/>
    <property type="match status" value="1"/>
</dbReference>
<dbReference type="PANTHER" id="PTHR39328:SF1">
    <property type="entry name" value="BLL2871 PROTEIN"/>
    <property type="match status" value="1"/>
</dbReference>
<dbReference type="InterPro" id="IPR029055">
    <property type="entry name" value="Ntn_hydrolases_N"/>
</dbReference>
<protein>
    <submittedName>
        <fullName evidence="1">DUF1028 domain-containing protein</fullName>
    </submittedName>
</protein>
<dbReference type="RefSeq" id="WP_019949802.1">
    <property type="nucleotide sequence ID" value="NZ_JBHLVX010000010.1"/>
</dbReference>
<evidence type="ECO:0000313" key="2">
    <source>
        <dbReference type="Proteomes" id="UP001589814"/>
    </source>
</evidence>
<dbReference type="SUPFAM" id="SSF56235">
    <property type="entry name" value="N-terminal nucleophile aminohydrolases (Ntn hydrolases)"/>
    <property type="match status" value="1"/>
</dbReference>
<dbReference type="PANTHER" id="PTHR39328">
    <property type="entry name" value="BLL2871 PROTEIN"/>
    <property type="match status" value="1"/>
</dbReference>